<dbReference type="InterPro" id="IPR020849">
    <property type="entry name" value="Small_GTPase_Ras-type"/>
</dbReference>
<keyword evidence="1" id="KW-0547">Nucleotide-binding</keyword>
<dbReference type="VEuPathDB" id="TrichDB:TVAG_404090"/>
<dbReference type="OrthoDB" id="5976022at2759"/>
<dbReference type="PROSITE" id="PS51419">
    <property type="entry name" value="RAB"/>
    <property type="match status" value="1"/>
</dbReference>
<evidence type="ECO:0000313" key="4">
    <source>
        <dbReference type="Proteomes" id="UP000001542"/>
    </source>
</evidence>
<dbReference type="SUPFAM" id="SSF52540">
    <property type="entry name" value="P-loop containing nucleoside triphosphate hydrolases"/>
    <property type="match status" value="1"/>
</dbReference>
<dbReference type="GO" id="GO:0003924">
    <property type="term" value="F:GTPase activity"/>
    <property type="evidence" value="ECO:0000318"/>
    <property type="project" value="GO_Central"/>
</dbReference>
<dbReference type="VEuPathDB" id="TrichDB:TVAGG3_0675690"/>
<dbReference type="EMBL" id="DS113382">
    <property type="protein sequence ID" value="EAY08241.1"/>
    <property type="molecule type" value="Genomic_DNA"/>
</dbReference>
<keyword evidence="2" id="KW-0342">GTP-binding</keyword>
<dbReference type="InParanoid" id="A2EGF8"/>
<dbReference type="InterPro" id="IPR001806">
    <property type="entry name" value="Small_GTPase"/>
</dbReference>
<sequence length="184" mass="20698">MPEKIIHILMLGADYYGKLAITLRFVKGSDDEMIPTLEDTFQKNISVDGETFVCETTVTPNGEDAEALILHLIKQSDAFGIVYSVDDKFTFDYISKLYDDIVRIKKTKNPPCVIFANKCELPAPHAVPIEDAKAKSSRSWNNTEIIEVSKNQNDNINKGFEKICRLALKQNNSKDSSNGYCEIL</sequence>
<organism evidence="3 4">
    <name type="scientific">Trichomonas vaginalis (strain ATCC PRA-98 / G3)</name>
    <dbReference type="NCBI Taxonomy" id="412133"/>
    <lineage>
        <taxon>Eukaryota</taxon>
        <taxon>Metamonada</taxon>
        <taxon>Parabasalia</taxon>
        <taxon>Trichomonadida</taxon>
        <taxon>Trichomonadidae</taxon>
        <taxon>Trichomonas</taxon>
    </lineage>
</organism>
<dbReference type="PANTHER" id="PTHR24070">
    <property type="entry name" value="RAS, DI-RAS, AND RHEB FAMILY MEMBERS OF SMALL GTPASE SUPERFAMILY"/>
    <property type="match status" value="1"/>
</dbReference>
<dbReference type="STRING" id="5722.A2EGF8"/>
<dbReference type="GO" id="GO:0005886">
    <property type="term" value="C:plasma membrane"/>
    <property type="evidence" value="ECO:0000318"/>
    <property type="project" value="GO_Central"/>
</dbReference>
<keyword evidence="4" id="KW-1185">Reference proteome</keyword>
<dbReference type="Proteomes" id="UP000001542">
    <property type="component" value="Unassembled WGS sequence"/>
</dbReference>
<reference evidence="3" key="1">
    <citation type="submission" date="2006-10" db="EMBL/GenBank/DDBJ databases">
        <authorList>
            <person name="Amadeo P."/>
            <person name="Zhao Q."/>
            <person name="Wortman J."/>
            <person name="Fraser-Liggett C."/>
            <person name="Carlton J."/>
        </authorList>
    </citation>
    <scope>NUCLEOTIDE SEQUENCE</scope>
    <source>
        <strain evidence="3">G3</strain>
    </source>
</reference>
<dbReference type="PRINTS" id="PR00449">
    <property type="entry name" value="RASTRNSFRMNG"/>
</dbReference>
<name>A2EGF8_TRIV3</name>
<dbReference type="AlphaFoldDB" id="A2EGF8"/>
<dbReference type="SMART" id="SM00175">
    <property type="entry name" value="RAB"/>
    <property type="match status" value="1"/>
</dbReference>
<dbReference type="eggNOG" id="KOG0395">
    <property type="taxonomic scope" value="Eukaryota"/>
</dbReference>
<evidence type="ECO:0000256" key="1">
    <source>
        <dbReference type="ARBA" id="ARBA00022741"/>
    </source>
</evidence>
<dbReference type="PROSITE" id="PS51421">
    <property type="entry name" value="RAS"/>
    <property type="match status" value="1"/>
</dbReference>
<dbReference type="GO" id="GO:0005525">
    <property type="term" value="F:GTP binding"/>
    <property type="evidence" value="ECO:0000318"/>
    <property type="project" value="GO_Central"/>
</dbReference>
<dbReference type="GO" id="GO:0007165">
    <property type="term" value="P:signal transduction"/>
    <property type="evidence" value="ECO:0007669"/>
    <property type="project" value="InterPro"/>
</dbReference>
<dbReference type="KEGG" id="tva:4766147"/>
<dbReference type="Gene3D" id="3.40.50.300">
    <property type="entry name" value="P-loop containing nucleotide triphosphate hydrolases"/>
    <property type="match status" value="1"/>
</dbReference>
<reference evidence="3" key="2">
    <citation type="journal article" date="2007" name="Science">
        <title>Draft genome sequence of the sexually transmitted pathogen Trichomonas vaginalis.</title>
        <authorList>
            <person name="Carlton J.M."/>
            <person name="Hirt R.P."/>
            <person name="Silva J.C."/>
            <person name="Delcher A.L."/>
            <person name="Schatz M."/>
            <person name="Zhao Q."/>
            <person name="Wortman J.R."/>
            <person name="Bidwell S.L."/>
            <person name="Alsmark U.C.M."/>
            <person name="Besteiro S."/>
            <person name="Sicheritz-Ponten T."/>
            <person name="Noel C.J."/>
            <person name="Dacks J.B."/>
            <person name="Foster P.G."/>
            <person name="Simillion C."/>
            <person name="Van de Peer Y."/>
            <person name="Miranda-Saavedra D."/>
            <person name="Barton G.J."/>
            <person name="Westrop G.D."/>
            <person name="Mueller S."/>
            <person name="Dessi D."/>
            <person name="Fiori P.L."/>
            <person name="Ren Q."/>
            <person name="Paulsen I."/>
            <person name="Zhang H."/>
            <person name="Bastida-Corcuera F.D."/>
            <person name="Simoes-Barbosa A."/>
            <person name="Brown M.T."/>
            <person name="Hayes R.D."/>
            <person name="Mukherjee M."/>
            <person name="Okumura C.Y."/>
            <person name="Schneider R."/>
            <person name="Smith A.J."/>
            <person name="Vanacova S."/>
            <person name="Villalvazo M."/>
            <person name="Haas B.J."/>
            <person name="Pertea M."/>
            <person name="Feldblyum T.V."/>
            <person name="Utterback T.R."/>
            <person name="Shu C.L."/>
            <person name="Osoegawa K."/>
            <person name="de Jong P.J."/>
            <person name="Hrdy I."/>
            <person name="Horvathova L."/>
            <person name="Zubacova Z."/>
            <person name="Dolezal P."/>
            <person name="Malik S.B."/>
            <person name="Logsdon J.M. Jr."/>
            <person name="Henze K."/>
            <person name="Gupta A."/>
            <person name="Wang C.C."/>
            <person name="Dunne R.L."/>
            <person name="Upcroft J.A."/>
            <person name="Upcroft P."/>
            <person name="White O."/>
            <person name="Salzberg S.L."/>
            <person name="Tang P."/>
            <person name="Chiu C.-H."/>
            <person name="Lee Y.-S."/>
            <person name="Embley T.M."/>
            <person name="Coombs G.H."/>
            <person name="Mottram J.C."/>
            <person name="Tachezy J."/>
            <person name="Fraser-Liggett C.M."/>
            <person name="Johnson P.J."/>
        </authorList>
    </citation>
    <scope>NUCLEOTIDE SEQUENCE [LARGE SCALE GENOMIC DNA]</scope>
    <source>
        <strain evidence="3">G3</strain>
    </source>
</reference>
<evidence type="ECO:0000313" key="3">
    <source>
        <dbReference type="EMBL" id="EAY08241.1"/>
    </source>
</evidence>
<dbReference type="InterPro" id="IPR027417">
    <property type="entry name" value="P-loop_NTPase"/>
</dbReference>
<dbReference type="SMART" id="SM00173">
    <property type="entry name" value="RAS"/>
    <property type="match status" value="1"/>
</dbReference>
<dbReference type="RefSeq" id="XP_001320464.1">
    <property type="nucleotide sequence ID" value="XM_001320429.1"/>
</dbReference>
<proteinExistence type="predicted"/>
<evidence type="ECO:0000256" key="2">
    <source>
        <dbReference type="ARBA" id="ARBA00023134"/>
    </source>
</evidence>
<dbReference type="SMR" id="A2EGF8"/>
<accession>A2EGF8</accession>
<gene>
    <name evidence="3" type="ORF">TVAG_404090</name>
</gene>
<dbReference type="Pfam" id="PF00071">
    <property type="entry name" value="Ras"/>
    <property type="match status" value="1"/>
</dbReference>
<dbReference type="GO" id="GO:0019003">
    <property type="term" value="F:GDP binding"/>
    <property type="evidence" value="ECO:0000318"/>
    <property type="project" value="GO_Central"/>
</dbReference>
<protein>
    <submittedName>
        <fullName evidence="3">Small GTP-binding protein, putative</fullName>
    </submittedName>
</protein>